<dbReference type="GO" id="GO:0016020">
    <property type="term" value="C:membrane"/>
    <property type="evidence" value="ECO:0007669"/>
    <property type="project" value="TreeGrafter"/>
</dbReference>
<dbReference type="PRINTS" id="PR00081">
    <property type="entry name" value="GDHRDH"/>
</dbReference>
<dbReference type="Gene3D" id="3.40.50.720">
    <property type="entry name" value="NAD(P)-binding Rossmann-like Domain"/>
    <property type="match status" value="1"/>
</dbReference>
<dbReference type="AlphaFoldDB" id="A0A381XPP9"/>
<reference evidence="3" key="1">
    <citation type="submission" date="2018-05" db="EMBL/GenBank/DDBJ databases">
        <authorList>
            <person name="Lanie J.A."/>
            <person name="Ng W.-L."/>
            <person name="Kazmierczak K.M."/>
            <person name="Andrzejewski T.M."/>
            <person name="Davidsen T.M."/>
            <person name="Wayne K.J."/>
            <person name="Tettelin H."/>
            <person name="Glass J.I."/>
            <person name="Rusch D."/>
            <person name="Podicherti R."/>
            <person name="Tsui H.-C.T."/>
            <person name="Winkler M.E."/>
        </authorList>
    </citation>
    <scope>NUCLEOTIDE SEQUENCE</scope>
</reference>
<dbReference type="SUPFAM" id="SSF51735">
    <property type="entry name" value="NAD(P)-binding Rossmann-fold domains"/>
    <property type="match status" value="1"/>
</dbReference>
<protein>
    <recommendedName>
        <fullName evidence="4">NAD-dependent epimerase/dehydratase domain-containing protein</fullName>
    </recommendedName>
</protein>
<evidence type="ECO:0008006" key="4">
    <source>
        <dbReference type="Google" id="ProtNLM"/>
    </source>
</evidence>
<name>A0A381XPP9_9ZZZZ</name>
<gene>
    <name evidence="3" type="ORF">METZ01_LOCUS119532</name>
</gene>
<organism evidence="3">
    <name type="scientific">marine metagenome</name>
    <dbReference type="NCBI Taxonomy" id="408172"/>
    <lineage>
        <taxon>unclassified sequences</taxon>
        <taxon>metagenomes</taxon>
        <taxon>ecological metagenomes</taxon>
    </lineage>
</organism>
<dbReference type="InterPro" id="IPR002347">
    <property type="entry name" value="SDR_fam"/>
</dbReference>
<sequence length="247" mass="25990">MTDTPLSGRRVLVVGASSGIGAALAKAVVSAGGDVAVSARRSDRLDALVVEMGRGHAVPGDTTIPAEARRVADEAAAAMGGLDLMVYVAGYGVLQPLVDTDPVVWTDVFQVNVVGANLATAAALGHLDRTGLVAFISSRTVEDGNALFASYSATKAALDQCIRIWRVEHPDRRFVRVVMGNTHPTEFADHMRPELLGSALEAWERQAIPGGLMDVDEVATALARALGLALDHPDVDSPELKFDARVD</sequence>
<evidence type="ECO:0000256" key="2">
    <source>
        <dbReference type="ARBA" id="ARBA00023002"/>
    </source>
</evidence>
<dbReference type="Pfam" id="PF00106">
    <property type="entry name" value="adh_short"/>
    <property type="match status" value="1"/>
</dbReference>
<keyword evidence="2" id="KW-0560">Oxidoreductase</keyword>
<comment type="similarity">
    <text evidence="1">Belongs to the short-chain dehydrogenases/reductases (SDR) family.</text>
</comment>
<dbReference type="CDD" id="cd05233">
    <property type="entry name" value="SDR_c"/>
    <property type="match status" value="1"/>
</dbReference>
<dbReference type="PANTHER" id="PTHR44196">
    <property type="entry name" value="DEHYDROGENASE/REDUCTASE SDR FAMILY MEMBER 7B"/>
    <property type="match status" value="1"/>
</dbReference>
<evidence type="ECO:0000256" key="1">
    <source>
        <dbReference type="ARBA" id="ARBA00006484"/>
    </source>
</evidence>
<evidence type="ECO:0000313" key="3">
    <source>
        <dbReference type="EMBL" id="SVA66678.1"/>
    </source>
</evidence>
<dbReference type="PANTHER" id="PTHR44196:SF1">
    <property type="entry name" value="DEHYDROGENASE_REDUCTASE SDR FAMILY MEMBER 7B"/>
    <property type="match status" value="1"/>
</dbReference>
<dbReference type="InterPro" id="IPR036291">
    <property type="entry name" value="NAD(P)-bd_dom_sf"/>
</dbReference>
<accession>A0A381XPP9</accession>
<dbReference type="EMBL" id="UINC01015919">
    <property type="protein sequence ID" value="SVA66678.1"/>
    <property type="molecule type" value="Genomic_DNA"/>
</dbReference>
<proteinExistence type="inferred from homology"/>
<dbReference type="GO" id="GO:0016491">
    <property type="term" value="F:oxidoreductase activity"/>
    <property type="evidence" value="ECO:0007669"/>
    <property type="project" value="UniProtKB-KW"/>
</dbReference>